<dbReference type="RefSeq" id="XP_052128154.1">
    <property type="nucleotide sequence ID" value="XM_052272194.1"/>
</dbReference>
<dbReference type="Pfam" id="PF25057">
    <property type="entry name" value="CUT_N"/>
    <property type="match status" value="1"/>
</dbReference>
<feature type="region of interest" description="Disordered" evidence="1">
    <location>
        <begin position="25"/>
        <end position="53"/>
    </location>
</feature>
<dbReference type="PROSITE" id="PS51034">
    <property type="entry name" value="ZP_2"/>
    <property type="match status" value="1"/>
</dbReference>
<dbReference type="InterPro" id="IPR056953">
    <property type="entry name" value="CUT_N"/>
</dbReference>
<organism evidence="3 4">
    <name type="scientific">Frankliniella occidentalis</name>
    <name type="common">Western flower thrips</name>
    <name type="synonym">Euthrips occidentalis</name>
    <dbReference type="NCBI Taxonomy" id="133901"/>
    <lineage>
        <taxon>Eukaryota</taxon>
        <taxon>Metazoa</taxon>
        <taxon>Ecdysozoa</taxon>
        <taxon>Arthropoda</taxon>
        <taxon>Hexapoda</taxon>
        <taxon>Insecta</taxon>
        <taxon>Pterygota</taxon>
        <taxon>Neoptera</taxon>
        <taxon>Paraneoptera</taxon>
        <taxon>Thysanoptera</taxon>
        <taxon>Terebrantia</taxon>
        <taxon>Thripoidea</taxon>
        <taxon>Thripidae</taxon>
        <taxon>Frankliniella</taxon>
    </lineage>
</organism>
<dbReference type="OrthoDB" id="10043417at2759"/>
<dbReference type="PANTHER" id="PTHR46560">
    <property type="entry name" value="CYPHER, ISOFORM B"/>
    <property type="match status" value="1"/>
</dbReference>
<feature type="domain" description="ZP" evidence="2">
    <location>
        <begin position="125"/>
        <end position="276"/>
    </location>
</feature>
<evidence type="ECO:0000313" key="3">
    <source>
        <dbReference type="Proteomes" id="UP000504606"/>
    </source>
</evidence>
<dbReference type="InterPro" id="IPR001507">
    <property type="entry name" value="ZP_dom"/>
</dbReference>
<dbReference type="AlphaFoldDB" id="A0A9C6X2X1"/>
<evidence type="ECO:0000259" key="2">
    <source>
        <dbReference type="PROSITE" id="PS51034"/>
    </source>
</evidence>
<evidence type="ECO:0000256" key="1">
    <source>
        <dbReference type="SAM" id="MobiDB-lite"/>
    </source>
</evidence>
<dbReference type="GeneID" id="113210827"/>
<name>A0A9C6X2X1_FRAOC</name>
<keyword evidence="3" id="KW-1185">Reference proteome</keyword>
<evidence type="ECO:0000313" key="4">
    <source>
        <dbReference type="RefSeq" id="XP_052128154.1"/>
    </source>
</evidence>
<accession>A0A9C6X2X1</accession>
<gene>
    <name evidence="4" type="primary">LOC113210827</name>
</gene>
<dbReference type="PANTHER" id="PTHR46560:SF7">
    <property type="entry name" value="RE59626P"/>
    <property type="match status" value="1"/>
</dbReference>
<dbReference type="Proteomes" id="UP000504606">
    <property type="component" value="Unplaced"/>
</dbReference>
<sequence>MRTPTHKRPLGARVQPTAASAELPVSNAGKLLGGGQRRLAPRRSARERGGRLSARLSRGAHGAVSARPDMMMSQNVIFILSLAVLALLRPSGAADEPEWQNWESDLTDSMDIGPTLEGYRRVGLRCAADHMLVEVEMEDDFDGVLYTRGAFHSQEKPCFLDARGGRNFTLSLPFTRCNTKNENNLYSNTIVIQYDDELIMPGDAAFTLECDFTKPKDYKVATDLKSERIHSSRIILDDADPAADGKPKSERMTAISDSDTVSFTPNRETKVLKDEL</sequence>
<proteinExistence type="predicted"/>
<protein>
    <submittedName>
        <fullName evidence="4">Uncharacterized protein LOC113210827 isoform X1</fullName>
    </submittedName>
</protein>
<reference evidence="4" key="1">
    <citation type="submission" date="2025-08" db="UniProtKB">
        <authorList>
            <consortium name="RefSeq"/>
        </authorList>
    </citation>
    <scope>IDENTIFICATION</scope>
    <source>
        <tissue evidence="4">Whole organism</tissue>
    </source>
</reference>